<feature type="domain" description="MJ1316 RNA cyclic group end recognition" evidence="1">
    <location>
        <begin position="449"/>
        <end position="511"/>
    </location>
</feature>
<gene>
    <name evidence="2" type="ORF">SteCoe_8980</name>
</gene>
<evidence type="ECO:0000259" key="1">
    <source>
        <dbReference type="Pfam" id="PF04457"/>
    </source>
</evidence>
<dbReference type="InterPro" id="IPR009091">
    <property type="entry name" value="RCC1/BLIP-II"/>
</dbReference>
<reference evidence="2 3" key="1">
    <citation type="submission" date="2016-11" db="EMBL/GenBank/DDBJ databases">
        <title>The macronuclear genome of Stentor coeruleus: a giant cell with tiny introns.</title>
        <authorList>
            <person name="Slabodnick M."/>
            <person name="Ruby J.G."/>
            <person name="Reiff S.B."/>
            <person name="Swart E.C."/>
            <person name="Gosai S."/>
            <person name="Prabakaran S."/>
            <person name="Witkowska E."/>
            <person name="Larue G.E."/>
            <person name="Fisher S."/>
            <person name="Freeman R.M."/>
            <person name="Gunawardena J."/>
            <person name="Chu W."/>
            <person name="Stover N.A."/>
            <person name="Gregory B.D."/>
            <person name="Nowacki M."/>
            <person name="Derisi J."/>
            <person name="Roy S.W."/>
            <person name="Marshall W.F."/>
            <person name="Sood P."/>
        </authorList>
    </citation>
    <scope>NUCLEOTIDE SEQUENCE [LARGE SCALE GENOMIC DNA]</scope>
    <source>
        <strain evidence="2">WM001</strain>
    </source>
</reference>
<proteinExistence type="predicted"/>
<accession>A0A1R2CIW4</accession>
<dbReference type="InterPro" id="IPR013761">
    <property type="entry name" value="SAM/pointed_sf"/>
</dbReference>
<comment type="caution">
    <text evidence="2">The sequence shown here is derived from an EMBL/GenBank/DDBJ whole genome shotgun (WGS) entry which is preliminary data.</text>
</comment>
<dbReference type="Gene3D" id="2.130.10.30">
    <property type="entry name" value="Regulator of chromosome condensation 1/beta-lactamase-inhibitor protein II"/>
    <property type="match status" value="1"/>
</dbReference>
<evidence type="ECO:0000313" key="3">
    <source>
        <dbReference type="Proteomes" id="UP000187209"/>
    </source>
</evidence>
<dbReference type="AlphaFoldDB" id="A0A1R2CIW4"/>
<dbReference type="EMBL" id="MPUH01000137">
    <property type="protein sequence ID" value="OMJ88969.1"/>
    <property type="molecule type" value="Genomic_DNA"/>
</dbReference>
<protein>
    <recommendedName>
        <fullName evidence="1">MJ1316 RNA cyclic group end recognition domain-containing protein</fullName>
    </recommendedName>
</protein>
<dbReference type="Pfam" id="PF04457">
    <property type="entry name" value="MJ1316"/>
    <property type="match status" value="1"/>
</dbReference>
<dbReference type="OrthoDB" id="424608at2759"/>
<organism evidence="2 3">
    <name type="scientific">Stentor coeruleus</name>
    <dbReference type="NCBI Taxonomy" id="5963"/>
    <lineage>
        <taxon>Eukaryota</taxon>
        <taxon>Sar</taxon>
        <taxon>Alveolata</taxon>
        <taxon>Ciliophora</taxon>
        <taxon>Postciliodesmatophora</taxon>
        <taxon>Heterotrichea</taxon>
        <taxon>Heterotrichida</taxon>
        <taxon>Stentoridae</taxon>
        <taxon>Stentor</taxon>
    </lineage>
</organism>
<name>A0A1R2CIW4_9CILI</name>
<dbReference type="Proteomes" id="UP000187209">
    <property type="component" value="Unassembled WGS sequence"/>
</dbReference>
<sequence>MDIISHTPDLIIHYLINFLGINDIARLAAVSNFFHSKCIEYFSSLCLQYNLPSVSPIADFGKIYTQRCLIWESWSLEERKLQYLPYNLVKSIKLASDFTCVLKYNGKLYSNIAGGEIEEVSDGVKEVDACMLGMIYKKQNGTVSWWRVNAGNVLKTDWQGEEPNVIAASVYGIIGLKSGKVIAFDHNYTREVNFASGNSHPISQIKATPKMLLILNEAGQLFSCGLITFEAILITTGAFRYLALGNTHSLALMQKSVTPVGQWSTETLLKFMSSNGFEDCCQLIKNHEIDGTDLEDINEKYFIETLGIREPERRCKLKFLLKQTNTQKYEKDFEILGWGRNNFMQLGPEGIMINNPSIITKAVIQDNDKIESLTCDKMYSYICTSNGKILALGGKNAVKMTKAEKKNFLWEDVSEKILEKGRVVEIEGSNKRLGVIYREENKKKIKVKMRMSEDILKLINNGSLPVEAYEIGYLDRFLGMLEISLKDFNKTDIPKHRIQYFKRNGKIVWDRRSRLDCF</sequence>
<evidence type="ECO:0000313" key="2">
    <source>
        <dbReference type="EMBL" id="OMJ88969.1"/>
    </source>
</evidence>
<keyword evidence="3" id="KW-1185">Reference proteome</keyword>
<dbReference type="SUPFAM" id="SSF50985">
    <property type="entry name" value="RCC1/BLIP-II"/>
    <property type="match status" value="1"/>
</dbReference>
<dbReference type="Gene3D" id="1.10.150.50">
    <property type="entry name" value="Transcription Factor, Ets-1"/>
    <property type="match status" value="1"/>
</dbReference>
<dbReference type="InterPro" id="IPR040459">
    <property type="entry name" value="MJ1316"/>
</dbReference>